<dbReference type="Proteomes" id="UP000192578">
    <property type="component" value="Unassembled WGS sequence"/>
</dbReference>
<evidence type="ECO:0000313" key="1">
    <source>
        <dbReference type="EMBL" id="OWA51479.1"/>
    </source>
</evidence>
<keyword evidence="2" id="KW-1185">Reference proteome</keyword>
<evidence type="ECO:0000313" key="2">
    <source>
        <dbReference type="Proteomes" id="UP000192578"/>
    </source>
</evidence>
<dbReference type="EMBL" id="MTYJ01000228">
    <property type="protein sequence ID" value="OWA51479.1"/>
    <property type="molecule type" value="Genomic_DNA"/>
</dbReference>
<gene>
    <name evidence="1" type="ORF">BV898_15960</name>
</gene>
<name>A0A9X6NDV4_HYPEX</name>
<comment type="caution">
    <text evidence="1">The sequence shown here is derived from an EMBL/GenBank/DDBJ whole genome shotgun (WGS) entry which is preliminary data.</text>
</comment>
<organism evidence="1 2">
    <name type="scientific">Hypsibius exemplaris</name>
    <name type="common">Freshwater tardigrade</name>
    <dbReference type="NCBI Taxonomy" id="2072580"/>
    <lineage>
        <taxon>Eukaryota</taxon>
        <taxon>Metazoa</taxon>
        <taxon>Ecdysozoa</taxon>
        <taxon>Tardigrada</taxon>
        <taxon>Eutardigrada</taxon>
        <taxon>Parachela</taxon>
        <taxon>Hypsibioidea</taxon>
        <taxon>Hypsibiidae</taxon>
        <taxon>Hypsibius</taxon>
    </lineage>
</organism>
<sequence>MVVVANKTDLEENLWKIDRAYVECLSCWCSQTSAIKKRRESMPNVFTALPRNFDALQQCKEMIFTRTPPRLTLPDGQCGEFAARKCHRQSQHRKTRLLHNT</sequence>
<protein>
    <submittedName>
        <fullName evidence="1">Uncharacterized protein</fullName>
    </submittedName>
</protein>
<reference evidence="2" key="1">
    <citation type="submission" date="2017-01" db="EMBL/GenBank/DDBJ databases">
        <title>Comparative genomics of anhydrobiosis in the tardigrade Hypsibius dujardini.</title>
        <authorList>
            <person name="Yoshida Y."/>
            <person name="Koutsovoulos G."/>
            <person name="Laetsch D."/>
            <person name="Stevens L."/>
            <person name="Kumar S."/>
            <person name="Horikawa D."/>
            <person name="Ishino K."/>
            <person name="Komine S."/>
            <person name="Tomita M."/>
            <person name="Blaxter M."/>
            <person name="Arakawa K."/>
        </authorList>
    </citation>
    <scope>NUCLEOTIDE SEQUENCE [LARGE SCALE GENOMIC DNA]</scope>
    <source>
        <strain evidence="2">Z151</strain>
    </source>
</reference>
<dbReference type="AlphaFoldDB" id="A0A9X6NDV4"/>
<accession>A0A9X6NDV4</accession>
<proteinExistence type="predicted"/>